<protein>
    <submittedName>
        <fullName evidence="1">Uncharacterized protein</fullName>
    </submittedName>
</protein>
<keyword evidence="2" id="KW-1185">Reference proteome</keyword>
<comment type="caution">
    <text evidence="1">The sequence shown here is derived from an EMBL/GenBank/DDBJ whole genome shotgun (WGS) entry which is preliminary data.</text>
</comment>
<proteinExistence type="predicted"/>
<name>A0A1R3KZM6_9ROSI</name>
<reference evidence="2" key="1">
    <citation type="submission" date="2013-09" db="EMBL/GenBank/DDBJ databases">
        <title>Corchorus olitorius genome sequencing.</title>
        <authorList>
            <person name="Alam M."/>
            <person name="Haque M.S."/>
            <person name="Islam M.S."/>
            <person name="Emdad E.M."/>
            <person name="Islam M.M."/>
            <person name="Ahmed B."/>
            <person name="Halim A."/>
            <person name="Hossen Q.M.M."/>
            <person name="Hossain M.Z."/>
            <person name="Ahmed R."/>
            <person name="Khan M.M."/>
            <person name="Islam R."/>
            <person name="Rashid M.M."/>
            <person name="Khan S.A."/>
            <person name="Rahman M.S."/>
            <person name="Alam M."/>
            <person name="Yahiya A.S."/>
            <person name="Khan M.S."/>
            <person name="Azam M.S."/>
            <person name="Haque T."/>
            <person name="Lashkar M.Z.H."/>
            <person name="Akhand A.I."/>
            <person name="Morshed G."/>
            <person name="Roy S."/>
            <person name="Uddin K.S."/>
            <person name="Rabeya T."/>
            <person name="Hossain A.S."/>
            <person name="Chowdhury A."/>
            <person name="Snigdha A.R."/>
            <person name="Mortoza M.S."/>
            <person name="Matin S.A."/>
            <person name="Hoque S.M.E."/>
            <person name="Islam M.K."/>
            <person name="Roy D.K."/>
            <person name="Haider R."/>
            <person name="Moosa M.M."/>
            <person name="Elias S.M."/>
            <person name="Hasan A.M."/>
            <person name="Jahan S."/>
            <person name="Shafiuddin M."/>
            <person name="Mahmood N."/>
            <person name="Shommy N.S."/>
        </authorList>
    </citation>
    <scope>NUCLEOTIDE SEQUENCE [LARGE SCALE GENOMIC DNA]</scope>
    <source>
        <strain evidence="2">cv. O-4</strain>
    </source>
</reference>
<evidence type="ECO:0000313" key="2">
    <source>
        <dbReference type="Proteomes" id="UP000187203"/>
    </source>
</evidence>
<accession>A0A1R3KZM6</accession>
<dbReference type="AlphaFoldDB" id="A0A1R3KZM6"/>
<dbReference type="Proteomes" id="UP000187203">
    <property type="component" value="Unassembled WGS sequence"/>
</dbReference>
<sequence>MAASPHLTPLTINSSLDASLLLKVGSGLYTIKCASPAGR</sequence>
<dbReference type="EMBL" id="AWUE01009031">
    <property type="protein sequence ID" value="OMP12532.1"/>
    <property type="molecule type" value="Genomic_DNA"/>
</dbReference>
<organism evidence="1 2">
    <name type="scientific">Corchorus olitorius</name>
    <dbReference type="NCBI Taxonomy" id="93759"/>
    <lineage>
        <taxon>Eukaryota</taxon>
        <taxon>Viridiplantae</taxon>
        <taxon>Streptophyta</taxon>
        <taxon>Embryophyta</taxon>
        <taxon>Tracheophyta</taxon>
        <taxon>Spermatophyta</taxon>
        <taxon>Magnoliopsida</taxon>
        <taxon>eudicotyledons</taxon>
        <taxon>Gunneridae</taxon>
        <taxon>Pentapetalae</taxon>
        <taxon>rosids</taxon>
        <taxon>malvids</taxon>
        <taxon>Malvales</taxon>
        <taxon>Malvaceae</taxon>
        <taxon>Grewioideae</taxon>
        <taxon>Apeibeae</taxon>
        <taxon>Corchorus</taxon>
    </lineage>
</organism>
<evidence type="ECO:0000313" key="1">
    <source>
        <dbReference type="EMBL" id="OMP12532.1"/>
    </source>
</evidence>
<gene>
    <name evidence="1" type="ORF">COLO4_03064</name>
</gene>